<name>A0ABQ8FUT8_9PEZI</name>
<comment type="caution">
    <text evidence="1">The sequence shown here is derived from an EMBL/GenBank/DDBJ whole genome shotgun (WGS) entry which is preliminary data.</text>
</comment>
<reference evidence="1 2" key="1">
    <citation type="journal article" date="2021" name="Nat. Commun.">
        <title>Genetic determinants of endophytism in the Arabidopsis root mycobiome.</title>
        <authorList>
            <person name="Mesny F."/>
            <person name="Miyauchi S."/>
            <person name="Thiergart T."/>
            <person name="Pickel B."/>
            <person name="Atanasova L."/>
            <person name="Karlsson M."/>
            <person name="Huettel B."/>
            <person name="Barry K.W."/>
            <person name="Haridas S."/>
            <person name="Chen C."/>
            <person name="Bauer D."/>
            <person name="Andreopoulos W."/>
            <person name="Pangilinan J."/>
            <person name="LaButti K."/>
            <person name="Riley R."/>
            <person name="Lipzen A."/>
            <person name="Clum A."/>
            <person name="Drula E."/>
            <person name="Henrissat B."/>
            <person name="Kohler A."/>
            <person name="Grigoriev I.V."/>
            <person name="Martin F.M."/>
            <person name="Hacquard S."/>
        </authorList>
    </citation>
    <scope>NUCLEOTIDE SEQUENCE [LARGE SCALE GENOMIC DNA]</scope>
    <source>
        <strain evidence="1 2">MPI-SDFR-AT-0080</strain>
    </source>
</reference>
<keyword evidence="2" id="KW-1185">Reference proteome</keyword>
<accession>A0ABQ8FUT8</accession>
<dbReference type="EMBL" id="JAGTJR010000067">
    <property type="protein sequence ID" value="KAH7020609.1"/>
    <property type="molecule type" value="Genomic_DNA"/>
</dbReference>
<gene>
    <name evidence="1" type="ORF">B0J12DRAFT_394405</name>
</gene>
<organism evidence="1 2">
    <name type="scientific">Macrophomina phaseolina</name>
    <dbReference type="NCBI Taxonomy" id="35725"/>
    <lineage>
        <taxon>Eukaryota</taxon>
        <taxon>Fungi</taxon>
        <taxon>Dikarya</taxon>
        <taxon>Ascomycota</taxon>
        <taxon>Pezizomycotina</taxon>
        <taxon>Dothideomycetes</taxon>
        <taxon>Dothideomycetes incertae sedis</taxon>
        <taxon>Botryosphaeriales</taxon>
        <taxon>Botryosphaeriaceae</taxon>
        <taxon>Macrophomina</taxon>
    </lineage>
</organism>
<protein>
    <submittedName>
        <fullName evidence="1">Uncharacterized protein</fullName>
    </submittedName>
</protein>
<dbReference type="Proteomes" id="UP000774617">
    <property type="component" value="Unassembled WGS sequence"/>
</dbReference>
<sequence>MAGRLCGFHVWSCTEQARVSRQIGPLDPPFGCFCRCRQHVSLDGSHDARELWGEFICPDAYGRAAWVKYSWTAQLCLPSYAISSESNMVAWELRWCRPAGTSKGRIRLMLLRRHSCRAQLSWLPGRVPQPVRETRMSRCHPPSEAEDNVIRLQRDGPCSTLLARFVQRRRTAGSGDGAAQTQALRECHGGSFARPSRSGRCIGPERCRSIAQQRVLQRGIARDGEAVQAVRGSSCRHGRGQWGSRPCGLAIRRVIRRHRWC</sequence>
<evidence type="ECO:0000313" key="2">
    <source>
        <dbReference type="Proteomes" id="UP000774617"/>
    </source>
</evidence>
<proteinExistence type="predicted"/>
<evidence type="ECO:0000313" key="1">
    <source>
        <dbReference type="EMBL" id="KAH7020609.1"/>
    </source>
</evidence>